<keyword evidence="4" id="KW-1185">Reference proteome</keyword>
<dbReference type="Proteomes" id="UP001249076">
    <property type="component" value="Unassembled WGS sequence"/>
</dbReference>
<sequence length="155" mass="17171">MVADALQNGHCGGKASASNKPPPRQAPAFVNNRFLRQMQSEDGTLDVCKCQQLMQTVCLSRRPKMTHPLAAGCVRNPLTPSTTSSIIMSVERRGSMDRRSGKDRRQEEKGPPTNFERRRAIEARQPELTELHMSEDELRALGFAPNPSANARKTG</sequence>
<evidence type="ECO:0000256" key="1">
    <source>
        <dbReference type="SAM" id="MobiDB-lite"/>
    </source>
</evidence>
<evidence type="ECO:0000313" key="2">
    <source>
        <dbReference type="EMBL" id="MDR6767916.1"/>
    </source>
</evidence>
<dbReference type="RefSeq" id="WP_310047654.1">
    <property type="nucleotide sequence ID" value="NZ_JAVDTL010000004.1"/>
</dbReference>
<feature type="region of interest" description="Disordered" evidence="1">
    <location>
        <begin position="75"/>
        <end position="155"/>
    </location>
</feature>
<dbReference type="EMBL" id="JAVDTL010000004">
    <property type="protein sequence ID" value="MDR6767916.1"/>
    <property type="molecule type" value="Genomic_DNA"/>
</dbReference>
<dbReference type="EMBL" id="JAVDTS010000006">
    <property type="protein sequence ID" value="MDR6839042.1"/>
    <property type="molecule type" value="Genomic_DNA"/>
</dbReference>
<feature type="compositionally biased region" description="Basic and acidic residues" evidence="1">
    <location>
        <begin position="90"/>
        <end position="139"/>
    </location>
</feature>
<evidence type="ECO:0000313" key="4">
    <source>
        <dbReference type="Proteomes" id="UP001249076"/>
    </source>
</evidence>
<dbReference type="AlphaFoldDB" id="A0AAJ2BTX5"/>
<feature type="compositionally biased region" description="Polar residues" evidence="1">
    <location>
        <begin position="78"/>
        <end position="87"/>
    </location>
</feature>
<comment type="caution">
    <text evidence="2">The sequence shown here is derived from an EMBL/GenBank/DDBJ whole genome shotgun (WGS) entry which is preliminary data.</text>
</comment>
<feature type="region of interest" description="Disordered" evidence="1">
    <location>
        <begin position="1"/>
        <end position="27"/>
    </location>
</feature>
<reference evidence="2 4" key="1">
    <citation type="submission" date="2023-07" db="EMBL/GenBank/DDBJ databases">
        <title>Sorghum-associated microbial communities from plants grown in Nebraska, USA.</title>
        <authorList>
            <person name="Schachtman D."/>
        </authorList>
    </citation>
    <scope>NUCLEOTIDE SEQUENCE</scope>
    <source>
        <strain evidence="3 4">BE105</strain>
        <strain evidence="2">BE69</strain>
    </source>
</reference>
<protein>
    <submittedName>
        <fullName evidence="2">Uncharacterized protein</fullName>
    </submittedName>
</protein>
<accession>A0AAJ2BTX5</accession>
<evidence type="ECO:0000313" key="3">
    <source>
        <dbReference type="EMBL" id="MDR6839042.1"/>
    </source>
</evidence>
<organism evidence="2 5">
    <name type="scientific">Acidovorax delafieldii</name>
    <name type="common">Pseudomonas delafieldii</name>
    <dbReference type="NCBI Taxonomy" id="47920"/>
    <lineage>
        <taxon>Bacteria</taxon>
        <taxon>Pseudomonadati</taxon>
        <taxon>Pseudomonadota</taxon>
        <taxon>Betaproteobacteria</taxon>
        <taxon>Burkholderiales</taxon>
        <taxon>Comamonadaceae</taxon>
        <taxon>Acidovorax</taxon>
    </lineage>
</organism>
<evidence type="ECO:0000313" key="5">
    <source>
        <dbReference type="Proteomes" id="UP001253458"/>
    </source>
</evidence>
<name>A0AAJ2BTX5_ACIDE</name>
<proteinExistence type="predicted"/>
<gene>
    <name evidence="2" type="ORF">J2W88_003197</name>
    <name evidence="3" type="ORF">J2W93_003896</name>
</gene>
<dbReference type="Proteomes" id="UP001253458">
    <property type="component" value="Unassembled WGS sequence"/>
</dbReference>